<dbReference type="Gene3D" id="1.10.3210.10">
    <property type="entry name" value="Hypothetical protein af1432"/>
    <property type="match status" value="1"/>
</dbReference>
<proteinExistence type="predicted"/>
<protein>
    <recommendedName>
        <fullName evidence="1">HD-GYP domain-containing protein</fullName>
    </recommendedName>
</protein>
<comment type="caution">
    <text evidence="2">The sequence shown here is derived from an EMBL/GenBank/DDBJ whole genome shotgun (WGS) entry which is preliminary data.</text>
</comment>
<feature type="domain" description="HD-GYP" evidence="1">
    <location>
        <begin position="125"/>
        <end position="325"/>
    </location>
</feature>
<dbReference type="Proteomes" id="UP000789833">
    <property type="component" value="Unassembled WGS sequence"/>
</dbReference>
<evidence type="ECO:0000313" key="2">
    <source>
        <dbReference type="EMBL" id="CAG9622870.1"/>
    </source>
</evidence>
<accession>A0ABM8YSC2</accession>
<dbReference type="PANTHER" id="PTHR43155:SF2">
    <property type="entry name" value="CYCLIC DI-GMP PHOSPHODIESTERASE PA4108"/>
    <property type="match status" value="1"/>
</dbReference>
<dbReference type="InterPro" id="IPR037522">
    <property type="entry name" value="HD_GYP_dom"/>
</dbReference>
<name>A0ABM8YSC2_9BACI</name>
<dbReference type="InterPro" id="IPR003607">
    <property type="entry name" value="HD/PDEase_dom"/>
</dbReference>
<sequence length="369" mass="42321">MFLFVYRERGTFMLVRTDQLVEGCILAQEVKAISTKPIMTKRTVLTNHHIEILESFLIEKVEIEAFLSNGQPFNPHLLSMLENKPPKEESFLQMYFKATQAYKKMFEGWESGTPIDYASVRKTIIPLIEKSLQYQNEVFTVYHYSNEEDYIYHHSVAVALIAAAIGNVLGNSKKDIIQVGIAGFLMDCGMSKIDPKILKNVAVLKKEEFAQIKEHPIFSYQMVSKQPVIQDEIKLAVLQHHERYDKSGYPFGLSEEKIHSYTKILSVADVFHAMTSPRKYRSKQSPFKVVEQLKQETFGKYDLAIVKALIENVCNFSVGDKILLSNDKAAEVVFTDSTFPSRPMVREEETGKFISLSHELDIFIEEVIR</sequence>
<dbReference type="SUPFAM" id="SSF109604">
    <property type="entry name" value="HD-domain/PDEase-like"/>
    <property type="match status" value="1"/>
</dbReference>
<evidence type="ECO:0000313" key="3">
    <source>
        <dbReference type="Proteomes" id="UP000789833"/>
    </source>
</evidence>
<keyword evidence="3" id="KW-1185">Reference proteome</keyword>
<evidence type="ECO:0000259" key="1">
    <source>
        <dbReference type="PROSITE" id="PS51832"/>
    </source>
</evidence>
<dbReference type="CDD" id="cd00077">
    <property type="entry name" value="HDc"/>
    <property type="match status" value="1"/>
</dbReference>
<dbReference type="PROSITE" id="PS51832">
    <property type="entry name" value="HD_GYP"/>
    <property type="match status" value="1"/>
</dbReference>
<gene>
    <name evidence="2" type="ORF">BACCIP111883_03661</name>
</gene>
<dbReference type="EMBL" id="CAKJTJ010000029">
    <property type="protein sequence ID" value="CAG9622870.1"/>
    <property type="molecule type" value="Genomic_DNA"/>
</dbReference>
<dbReference type="PANTHER" id="PTHR43155">
    <property type="entry name" value="CYCLIC DI-GMP PHOSPHODIESTERASE PA4108-RELATED"/>
    <property type="match status" value="1"/>
</dbReference>
<dbReference type="SMART" id="SM00471">
    <property type="entry name" value="HDc"/>
    <property type="match status" value="1"/>
</dbReference>
<dbReference type="Pfam" id="PF13487">
    <property type="entry name" value="HD_5"/>
    <property type="match status" value="1"/>
</dbReference>
<organism evidence="2 3">
    <name type="scientific">Sutcliffiella rhizosphaerae</name>
    <dbReference type="NCBI Taxonomy" id="2880967"/>
    <lineage>
        <taxon>Bacteria</taxon>
        <taxon>Bacillati</taxon>
        <taxon>Bacillota</taxon>
        <taxon>Bacilli</taxon>
        <taxon>Bacillales</taxon>
        <taxon>Bacillaceae</taxon>
        <taxon>Sutcliffiella</taxon>
    </lineage>
</organism>
<reference evidence="2 3" key="1">
    <citation type="submission" date="2021-10" db="EMBL/GenBank/DDBJ databases">
        <authorList>
            <person name="Criscuolo A."/>
        </authorList>
    </citation>
    <scope>NUCLEOTIDE SEQUENCE [LARGE SCALE GENOMIC DNA]</scope>
    <source>
        <strain evidence="3">CIP 111883</strain>
    </source>
</reference>